<keyword evidence="12" id="KW-1185">Reference proteome</keyword>
<evidence type="ECO:0000313" key="10">
    <source>
        <dbReference type="EMBL" id="SZX69312.1"/>
    </source>
</evidence>
<dbReference type="GO" id="GO:0051537">
    <property type="term" value="F:2 iron, 2 sulfur cluster binding"/>
    <property type="evidence" value="ECO:0007669"/>
    <property type="project" value="UniProtKB-KW"/>
</dbReference>
<dbReference type="SMR" id="A0A383W9F4"/>
<evidence type="ECO:0000256" key="4">
    <source>
        <dbReference type="ARBA" id="ARBA00022723"/>
    </source>
</evidence>
<evidence type="ECO:0000256" key="6">
    <source>
        <dbReference type="ARBA" id="ARBA00023004"/>
    </source>
</evidence>
<dbReference type="STRING" id="3088.A0A383W9F4"/>
<evidence type="ECO:0000256" key="5">
    <source>
        <dbReference type="ARBA" id="ARBA00022982"/>
    </source>
</evidence>
<evidence type="ECO:0000256" key="3">
    <source>
        <dbReference type="ARBA" id="ARBA00022714"/>
    </source>
</evidence>
<dbReference type="Gene3D" id="3.10.20.30">
    <property type="match status" value="1"/>
</dbReference>
<keyword evidence="8" id="KW-0150">Chloroplast</keyword>
<feature type="domain" description="2Fe-2S ferredoxin-type" evidence="9">
    <location>
        <begin position="32"/>
        <end position="121"/>
    </location>
</feature>
<evidence type="ECO:0000256" key="2">
    <source>
        <dbReference type="ARBA" id="ARBA00022448"/>
    </source>
</evidence>
<sequence length="140" mass="14850">MAFAVQHTSRLGAAARPAAPRRIARLAPVRSHKVDVTHEGKSYTLDVPEGSSILEVALDQGIDLPHDCKLGVCMTCPAKLVSGTVDQSGSMLSDDVAEKGYALLCMAMPQSDCKIVTVTEEELLDEQLVAGERMNAAPSS</sequence>
<dbReference type="NCBIfam" id="TIGR02008">
    <property type="entry name" value="fdx_plant"/>
    <property type="match status" value="1"/>
</dbReference>
<comment type="function">
    <text evidence="8">Ferredoxins are iron-sulfur proteins that transfer electrons in a wide variety of metabolic reactions.</text>
</comment>
<dbReference type="GO" id="GO:0022900">
    <property type="term" value="P:electron transport chain"/>
    <property type="evidence" value="ECO:0007669"/>
    <property type="project" value="InterPro"/>
</dbReference>
<comment type="subcellular location">
    <subcellularLocation>
        <location evidence="8">Plastid</location>
        <location evidence="8">Chloroplast</location>
    </subcellularLocation>
</comment>
<dbReference type="CDD" id="cd00207">
    <property type="entry name" value="fer2"/>
    <property type="match status" value="1"/>
</dbReference>
<name>A0A383W9F4_TETOB</name>
<dbReference type="InterPro" id="IPR001041">
    <property type="entry name" value="2Fe-2S_ferredoxin-type"/>
</dbReference>
<dbReference type="Pfam" id="PF00111">
    <property type="entry name" value="Fer2"/>
    <property type="match status" value="1"/>
</dbReference>
<comment type="similarity">
    <text evidence="1 8">Belongs to the 2Fe2S plant-type ferredoxin family.</text>
</comment>
<dbReference type="PANTHER" id="PTHR43112:SF9">
    <property type="entry name" value="FERREDOXIN C 1, CHLOROPLASTIC"/>
    <property type="match status" value="1"/>
</dbReference>
<proteinExistence type="inferred from homology"/>
<dbReference type="GO" id="GO:0009507">
    <property type="term" value="C:chloroplast"/>
    <property type="evidence" value="ECO:0007669"/>
    <property type="project" value="UniProtKB-SubCell"/>
</dbReference>
<keyword evidence="5 8" id="KW-0249">Electron transport</keyword>
<dbReference type="EMBL" id="FNXT01000920">
    <property type="protein sequence ID" value="SZX69312.1"/>
    <property type="molecule type" value="Genomic_DNA"/>
</dbReference>
<evidence type="ECO:0000256" key="7">
    <source>
        <dbReference type="ARBA" id="ARBA00023014"/>
    </source>
</evidence>
<keyword evidence="8" id="KW-0934">Plastid</keyword>
<reference evidence="11 12" key="1">
    <citation type="submission" date="2016-10" db="EMBL/GenBank/DDBJ databases">
        <authorList>
            <person name="Cai Z."/>
        </authorList>
    </citation>
    <scope>NUCLEOTIDE SEQUENCE [LARGE SCALE GENOMIC DNA]</scope>
</reference>
<dbReference type="AlphaFoldDB" id="A0A383W9F4"/>
<protein>
    <recommendedName>
        <fullName evidence="8">Ferredoxin</fullName>
    </recommendedName>
</protein>
<dbReference type="Proteomes" id="UP000256970">
    <property type="component" value="Unassembled WGS sequence"/>
</dbReference>
<dbReference type="PANTHER" id="PTHR43112">
    <property type="entry name" value="FERREDOXIN"/>
    <property type="match status" value="1"/>
</dbReference>
<evidence type="ECO:0000256" key="1">
    <source>
        <dbReference type="ARBA" id="ARBA00007874"/>
    </source>
</evidence>
<dbReference type="PROSITE" id="PS51085">
    <property type="entry name" value="2FE2S_FER_2"/>
    <property type="match status" value="1"/>
</dbReference>
<accession>A0A383W9F4</accession>
<organism evidence="11 12">
    <name type="scientific">Tetradesmus obliquus</name>
    <name type="common">Green alga</name>
    <name type="synonym">Acutodesmus obliquus</name>
    <dbReference type="NCBI Taxonomy" id="3088"/>
    <lineage>
        <taxon>Eukaryota</taxon>
        <taxon>Viridiplantae</taxon>
        <taxon>Chlorophyta</taxon>
        <taxon>core chlorophytes</taxon>
        <taxon>Chlorophyceae</taxon>
        <taxon>CS clade</taxon>
        <taxon>Sphaeropleales</taxon>
        <taxon>Scenedesmaceae</taxon>
        <taxon>Tetradesmus</taxon>
    </lineage>
</organism>
<evidence type="ECO:0000256" key="8">
    <source>
        <dbReference type="RuleBase" id="RU364001"/>
    </source>
</evidence>
<dbReference type="InterPro" id="IPR036010">
    <property type="entry name" value="2Fe-2S_ferredoxin-like_sf"/>
</dbReference>
<comment type="cofactor">
    <cofactor evidence="8">
        <name>[2Fe-2S] cluster</name>
        <dbReference type="ChEBI" id="CHEBI:190135"/>
    </cofactor>
    <text evidence="8">Binds 1 [2Fe-2S] cluster.</text>
</comment>
<keyword evidence="6 8" id="KW-0408">Iron</keyword>
<dbReference type="InterPro" id="IPR010241">
    <property type="entry name" value="Fd_pln"/>
</dbReference>
<evidence type="ECO:0000313" key="11">
    <source>
        <dbReference type="EMBL" id="SZX74267.1"/>
    </source>
</evidence>
<dbReference type="OrthoDB" id="1885901at2759"/>
<keyword evidence="7 8" id="KW-0411">Iron-sulfur</keyword>
<dbReference type="GO" id="GO:0009055">
    <property type="term" value="F:electron transfer activity"/>
    <property type="evidence" value="ECO:0007669"/>
    <property type="project" value="InterPro"/>
</dbReference>
<dbReference type="EMBL" id="FNXT01001211">
    <property type="protein sequence ID" value="SZX74267.1"/>
    <property type="molecule type" value="Genomic_DNA"/>
</dbReference>
<evidence type="ECO:0000259" key="9">
    <source>
        <dbReference type="PROSITE" id="PS51085"/>
    </source>
</evidence>
<dbReference type="SUPFAM" id="SSF54292">
    <property type="entry name" value="2Fe-2S ferredoxin-like"/>
    <property type="match status" value="1"/>
</dbReference>
<gene>
    <name evidence="11" type="ORF">BQ4739_LOCUS14560</name>
    <name evidence="10" type="ORF">BQ4739_LOCUS9600</name>
</gene>
<evidence type="ECO:0000313" key="12">
    <source>
        <dbReference type="Proteomes" id="UP000256970"/>
    </source>
</evidence>
<dbReference type="InterPro" id="IPR012675">
    <property type="entry name" value="Beta-grasp_dom_sf"/>
</dbReference>
<keyword evidence="4 8" id="KW-0479">Metal-binding</keyword>
<keyword evidence="3 8" id="KW-0001">2Fe-2S</keyword>
<keyword evidence="2 8" id="KW-0813">Transport</keyword>
<dbReference type="GO" id="GO:0046872">
    <property type="term" value="F:metal ion binding"/>
    <property type="evidence" value="ECO:0007669"/>
    <property type="project" value="UniProtKB-KW"/>
</dbReference>